<organism evidence="1 2">
    <name type="scientific">Litorivita pollutaquae</name>
    <dbReference type="NCBI Taxonomy" id="2200892"/>
    <lineage>
        <taxon>Bacteria</taxon>
        <taxon>Pseudomonadati</taxon>
        <taxon>Pseudomonadota</taxon>
        <taxon>Alphaproteobacteria</taxon>
        <taxon>Rhodobacterales</taxon>
        <taxon>Paracoccaceae</taxon>
        <taxon>Litorivita</taxon>
    </lineage>
</organism>
<comment type="caution">
    <text evidence="1">The sequence shown here is derived from an EMBL/GenBank/DDBJ whole genome shotgun (WGS) entry which is preliminary data.</text>
</comment>
<reference evidence="1 2" key="1">
    <citation type="submission" date="2018-05" db="EMBL/GenBank/DDBJ databases">
        <title>Oceanovita maritima gen. nov., sp. nov., a marine bacterium in the family Rhodobacteraceae isolated from surface seawater of Lundu port Xiamen, China.</title>
        <authorList>
            <person name="Hetharua B.H."/>
            <person name="Min D."/>
            <person name="Liao H."/>
            <person name="Tian Y."/>
        </authorList>
    </citation>
    <scope>NUCLEOTIDE SEQUENCE [LARGE SCALE GENOMIC DNA]</scope>
    <source>
        <strain evidence="1 2">FSX-11</strain>
    </source>
</reference>
<gene>
    <name evidence="1" type="ORF">DI396_10000</name>
</gene>
<dbReference type="EMBL" id="QFVT01000006">
    <property type="protein sequence ID" value="PYC47301.1"/>
    <property type="molecule type" value="Genomic_DNA"/>
</dbReference>
<dbReference type="AlphaFoldDB" id="A0A2V4MKX7"/>
<evidence type="ECO:0000313" key="2">
    <source>
        <dbReference type="Proteomes" id="UP000248012"/>
    </source>
</evidence>
<proteinExistence type="predicted"/>
<evidence type="ECO:0000313" key="1">
    <source>
        <dbReference type="EMBL" id="PYC47301.1"/>
    </source>
</evidence>
<dbReference type="Proteomes" id="UP000248012">
    <property type="component" value="Unassembled WGS sequence"/>
</dbReference>
<accession>A0A2V4MKX7</accession>
<sequence>MLFLPTVRCIRACGEGWLRATALPFYAFSPDVQVGSGVNLGALQGICAQNHAVRDPHVETAVAENFMIS</sequence>
<keyword evidence="2" id="KW-1185">Reference proteome</keyword>
<name>A0A2V4MKX7_9RHOB</name>
<protein>
    <submittedName>
        <fullName evidence="1">Uncharacterized protein</fullName>
    </submittedName>
</protein>